<dbReference type="InterPro" id="IPR036869">
    <property type="entry name" value="J_dom_sf"/>
</dbReference>
<dbReference type="CDD" id="cd06257">
    <property type="entry name" value="DnaJ"/>
    <property type="match status" value="1"/>
</dbReference>
<evidence type="ECO:0000313" key="1">
    <source>
        <dbReference type="EMBL" id="CAB4334295.1"/>
    </source>
</evidence>
<dbReference type="EMBL" id="CAESAL010000010">
    <property type="protein sequence ID" value="CAB4334295.1"/>
    <property type="molecule type" value="Genomic_DNA"/>
</dbReference>
<organism evidence="2">
    <name type="scientific">freshwater metagenome</name>
    <dbReference type="NCBI Taxonomy" id="449393"/>
    <lineage>
        <taxon>unclassified sequences</taxon>
        <taxon>metagenomes</taxon>
        <taxon>ecological metagenomes</taxon>
    </lineage>
</organism>
<dbReference type="EMBL" id="CAFBOK010000124">
    <property type="protein sequence ID" value="CAB4987752.1"/>
    <property type="molecule type" value="Genomic_DNA"/>
</dbReference>
<accession>A0A6J6HU40</accession>
<dbReference type="SUPFAM" id="SSF46565">
    <property type="entry name" value="Chaperone J-domain"/>
    <property type="match status" value="1"/>
</dbReference>
<protein>
    <submittedName>
        <fullName evidence="2">Unannotated protein</fullName>
    </submittedName>
</protein>
<dbReference type="EMBL" id="CAEZVC010000014">
    <property type="protein sequence ID" value="CAB4616367.1"/>
    <property type="molecule type" value="Genomic_DNA"/>
</dbReference>
<reference evidence="2" key="1">
    <citation type="submission" date="2020-05" db="EMBL/GenBank/DDBJ databases">
        <authorList>
            <person name="Chiriac C."/>
            <person name="Salcher M."/>
            <person name="Ghai R."/>
            <person name="Kavagutti S V."/>
        </authorList>
    </citation>
    <scope>NUCLEOTIDE SEQUENCE</scope>
</reference>
<gene>
    <name evidence="2" type="ORF">UFOPK1906_00402</name>
    <name evidence="1" type="ORF">UFOPK3331_00454</name>
    <name evidence="3" type="ORF">UFOPK3927_01118</name>
</gene>
<dbReference type="InterPro" id="IPR001623">
    <property type="entry name" value="DnaJ_domain"/>
</dbReference>
<sequence>MNFHDALAILGATPESSAKSIRTTYFDLMRQHHPDVATLDIASGGPSLDPAILTEAYAVVLAEFSKNNLELGSKTASRSKPMSRISDAVAPVAASHDGDTILIEAPADEAYQRLLDAAAGLGGIGHVDRSNEILEVIVRFDGGPSCSLLMTLHGRVDGTGVFCELESIEALATPPLTPVLDALVYLLNSPTKASAT</sequence>
<proteinExistence type="predicted"/>
<dbReference type="AlphaFoldDB" id="A0A6J6HU40"/>
<dbReference type="Gene3D" id="1.10.287.110">
    <property type="entry name" value="DnaJ domain"/>
    <property type="match status" value="1"/>
</dbReference>
<name>A0A6J6HU40_9ZZZZ</name>
<evidence type="ECO:0000313" key="3">
    <source>
        <dbReference type="EMBL" id="CAB4987752.1"/>
    </source>
</evidence>
<evidence type="ECO:0000313" key="2">
    <source>
        <dbReference type="EMBL" id="CAB4616367.1"/>
    </source>
</evidence>